<evidence type="ECO:0000313" key="1">
    <source>
        <dbReference type="EMBL" id="EET42666.1"/>
    </source>
</evidence>
<name>C6MAM7_NEISI</name>
<accession>C6MAM7</accession>
<reference evidence="1" key="1">
    <citation type="submission" date="2009-07" db="EMBL/GenBank/DDBJ databases">
        <authorList>
            <person name="Weinstock G."/>
            <person name="Sodergren E."/>
            <person name="Clifton S."/>
            <person name="Fulton L."/>
            <person name="Fulton B."/>
            <person name="Courtney L."/>
            <person name="Fronick C."/>
            <person name="Harrison M."/>
            <person name="Strong C."/>
            <person name="Farmer C."/>
            <person name="Delahaunty K."/>
            <person name="Markovic C."/>
            <person name="Hall O."/>
            <person name="Minx P."/>
            <person name="Tomlinson C."/>
            <person name="Mitreva M."/>
            <person name="Nelson J."/>
            <person name="Hou S."/>
            <person name="Wollam A."/>
            <person name="Pepin K.H."/>
            <person name="Johnson M."/>
            <person name="Bhonagiri V."/>
            <person name="Nash W.E."/>
            <person name="Warren W."/>
            <person name="Chinwalla A."/>
            <person name="Mardis E.R."/>
            <person name="Wilson R.K."/>
        </authorList>
    </citation>
    <scope>NUCLEOTIDE SEQUENCE [LARGE SCALE GENOMIC DNA]</scope>
    <source>
        <strain evidence="1">ATCC 29256</strain>
    </source>
</reference>
<dbReference type="Proteomes" id="UP000005365">
    <property type="component" value="Unassembled WGS sequence"/>
</dbReference>
<sequence>MNLEIRRNSINWHVKRNDLKEIISSLQREGNYWEGQVFLTKCKKECSLSFRIFLNVNDEDEFDITDDQVILSISDDIFSLLEEYSVMVSKYGTPFSHELNDLYFISLKKWLGCYIYVEND</sequence>
<keyword evidence="2" id="KW-1185">Reference proteome</keyword>
<proteinExistence type="predicted"/>
<dbReference type="EMBL" id="ACKO02000042">
    <property type="protein sequence ID" value="EET42666.1"/>
    <property type="molecule type" value="Genomic_DNA"/>
</dbReference>
<comment type="caution">
    <text evidence="1">The sequence shown here is derived from an EMBL/GenBank/DDBJ whole genome shotgun (WGS) entry which is preliminary data.</text>
</comment>
<protein>
    <submittedName>
        <fullName evidence="1">Uncharacterized protein</fullName>
    </submittedName>
</protein>
<evidence type="ECO:0000313" key="2">
    <source>
        <dbReference type="Proteomes" id="UP000005365"/>
    </source>
</evidence>
<organism evidence="1 2">
    <name type="scientific">Neisseria sicca ATCC 29256</name>
    <dbReference type="NCBI Taxonomy" id="547045"/>
    <lineage>
        <taxon>Bacteria</taxon>
        <taxon>Pseudomonadati</taxon>
        <taxon>Pseudomonadota</taxon>
        <taxon>Betaproteobacteria</taxon>
        <taxon>Neisseriales</taxon>
        <taxon>Neisseriaceae</taxon>
        <taxon>Neisseria</taxon>
    </lineage>
</organism>
<gene>
    <name evidence="1" type="ORF">NEISICOT_03609</name>
</gene>
<dbReference type="AlphaFoldDB" id="C6MAM7"/>
<dbReference type="RefSeq" id="WP_003762188.1">
    <property type="nucleotide sequence ID" value="NZ_ACKO02000042.1"/>
</dbReference>